<evidence type="ECO:0000259" key="22">
    <source>
        <dbReference type="PROSITE" id="PS50017"/>
    </source>
</evidence>
<dbReference type="GO" id="GO:0043065">
    <property type="term" value="P:positive regulation of apoptotic process"/>
    <property type="evidence" value="ECO:0007669"/>
    <property type="project" value="TreeGrafter"/>
</dbReference>
<accession>A0A2I0MHW7</accession>
<evidence type="ECO:0000256" key="3">
    <source>
        <dbReference type="ARBA" id="ARBA00015761"/>
    </source>
</evidence>
<reference evidence="24 25" key="1">
    <citation type="journal article" date="2013" name="Science">
        <title>Genomic diversity and evolution of the head crest in the rock pigeon.</title>
        <authorList>
            <person name="Shapiro M.D."/>
            <person name="Kronenberg Z."/>
            <person name="Li C."/>
            <person name="Domyan E.T."/>
            <person name="Pan H."/>
            <person name="Campbell M."/>
            <person name="Tan H."/>
            <person name="Huff C.D."/>
            <person name="Hu H."/>
            <person name="Vickrey A.I."/>
            <person name="Nielsen S.C."/>
            <person name="Stringham S.A."/>
            <person name="Hu H."/>
            <person name="Willerslev E."/>
            <person name="Gilbert M.T."/>
            <person name="Yandell M."/>
            <person name="Zhang G."/>
            <person name="Wang J."/>
        </authorList>
    </citation>
    <scope>NUCLEOTIDE SEQUENCE [LARGE SCALE GENOMIC DNA]</scope>
    <source>
        <tissue evidence="24">Blood</tissue>
    </source>
</reference>
<dbReference type="PRINTS" id="PR01680">
    <property type="entry name" value="TNFACTORR6"/>
</dbReference>
<dbReference type="InterPro" id="IPR052491">
    <property type="entry name" value="TNFRSF10"/>
</dbReference>
<dbReference type="InterPro" id="IPR034024">
    <property type="entry name" value="TNFRSF10_N"/>
</dbReference>
<evidence type="ECO:0000256" key="18">
    <source>
        <dbReference type="PROSITE-ProRule" id="PRU00206"/>
    </source>
</evidence>
<dbReference type="GO" id="GO:0004888">
    <property type="term" value="F:transmembrane signaling receptor activity"/>
    <property type="evidence" value="ECO:0007669"/>
    <property type="project" value="InterPro"/>
</dbReference>
<sequence>MGAGGVAGLLVTLLIVPGTGAEGCGEGEYLHEGRCCVFCPAGTYVDQHCSAPHLRGTCLPCIEGESYTAHENGLEECLLCRQCKDDQITLRPCTLMRDTECQCKPGYFCPAEGCEVCQRCSTVYPEGKETVQNCNATTGLGYDLPDQGSTALVWSIVIGLGCGVLVLVFVIRKLKSFPAPSTVKDVEKGLELEGSTESLILPEVEAPANKAAKAEGENSGESPEGQAQTNVNLEVNNTSPEENGGVLSERAAILRGGLRRHMGRFWRRIAMSSLPAKTGHNPGFHQNARSNIQSSRMPANHMAREPKFRIIVKDLSQKELRDSFWAFINEVPPNKWKRLMRTHLQENDITKIIYDFPKDREEQYYQMLLTWKNTLGEKRCIIKLLDELRYLDTKAYDNILNTLKSNNVITKVEATD</sequence>
<evidence type="ECO:0000256" key="15">
    <source>
        <dbReference type="ARBA" id="ARBA00030181"/>
    </source>
</evidence>
<feature type="disulfide bond" evidence="18">
    <location>
        <begin position="83"/>
        <end position="101"/>
    </location>
</feature>
<evidence type="ECO:0000256" key="13">
    <source>
        <dbReference type="ARBA" id="ARBA00023180"/>
    </source>
</evidence>
<keyword evidence="4" id="KW-1003">Cell membrane</keyword>
<dbReference type="Gene3D" id="1.10.533.10">
    <property type="entry name" value="Death Domain, Fas"/>
    <property type="match status" value="1"/>
</dbReference>
<keyword evidence="25" id="KW-1185">Reference proteome</keyword>
<evidence type="ECO:0000256" key="1">
    <source>
        <dbReference type="ARBA" id="ARBA00004251"/>
    </source>
</evidence>
<organism evidence="24 25">
    <name type="scientific">Columba livia</name>
    <name type="common">Rock dove</name>
    <dbReference type="NCBI Taxonomy" id="8932"/>
    <lineage>
        <taxon>Eukaryota</taxon>
        <taxon>Metazoa</taxon>
        <taxon>Chordata</taxon>
        <taxon>Craniata</taxon>
        <taxon>Vertebrata</taxon>
        <taxon>Euteleostomi</taxon>
        <taxon>Archelosauria</taxon>
        <taxon>Archosauria</taxon>
        <taxon>Dinosauria</taxon>
        <taxon>Saurischia</taxon>
        <taxon>Theropoda</taxon>
        <taxon>Coelurosauria</taxon>
        <taxon>Aves</taxon>
        <taxon>Neognathae</taxon>
        <taxon>Neoaves</taxon>
        <taxon>Columbimorphae</taxon>
        <taxon>Columbiformes</taxon>
        <taxon>Columbidae</taxon>
        <taxon>Columba</taxon>
    </lineage>
</organism>
<evidence type="ECO:0000256" key="20">
    <source>
        <dbReference type="SAM" id="Phobius"/>
    </source>
</evidence>
<dbReference type="GO" id="GO:0045121">
    <property type="term" value="C:membrane raft"/>
    <property type="evidence" value="ECO:0007669"/>
    <property type="project" value="UniProtKB-SubCell"/>
</dbReference>
<keyword evidence="6 21" id="KW-0732">Signal</keyword>
<feature type="repeat" description="TNFR-Cys" evidence="18">
    <location>
        <begin position="60"/>
        <end position="101"/>
    </location>
</feature>
<dbReference type="PROSITE" id="PS50050">
    <property type="entry name" value="TNFR_NGFR_2"/>
    <property type="match status" value="1"/>
</dbReference>
<evidence type="ECO:0000256" key="17">
    <source>
        <dbReference type="ARBA" id="ARBA00032502"/>
    </source>
</evidence>
<feature type="compositionally biased region" description="Polar residues" evidence="19">
    <location>
        <begin position="219"/>
        <end position="241"/>
    </location>
</feature>
<feature type="transmembrane region" description="Helical" evidence="20">
    <location>
        <begin position="151"/>
        <end position="171"/>
    </location>
</feature>
<evidence type="ECO:0000256" key="4">
    <source>
        <dbReference type="ARBA" id="ARBA00022475"/>
    </source>
</evidence>
<feature type="domain" description="TNFR-Cys" evidence="23">
    <location>
        <begin position="60"/>
        <end position="101"/>
    </location>
</feature>
<evidence type="ECO:0000313" key="24">
    <source>
        <dbReference type="EMBL" id="PKK29275.1"/>
    </source>
</evidence>
<dbReference type="GO" id="GO:0036462">
    <property type="term" value="P:TRAIL-activated apoptotic signaling pathway"/>
    <property type="evidence" value="ECO:0007669"/>
    <property type="project" value="TreeGrafter"/>
</dbReference>
<dbReference type="PANTHER" id="PTHR46330">
    <property type="entry name" value="TUMOR NECROSIS FACTOR RECEPTOR SUPERFAMILY MEMBER 10B"/>
    <property type="match status" value="1"/>
</dbReference>
<dbReference type="InterPro" id="IPR000488">
    <property type="entry name" value="Death_dom"/>
</dbReference>
<dbReference type="GO" id="GO:0006955">
    <property type="term" value="P:immune response"/>
    <property type="evidence" value="ECO:0007669"/>
    <property type="project" value="InterPro"/>
</dbReference>
<dbReference type="GO" id="GO:0009986">
    <property type="term" value="C:cell surface"/>
    <property type="evidence" value="ECO:0007669"/>
    <property type="project" value="TreeGrafter"/>
</dbReference>
<evidence type="ECO:0000256" key="21">
    <source>
        <dbReference type="SAM" id="SignalP"/>
    </source>
</evidence>
<comment type="subcellular location">
    <subcellularLocation>
        <location evidence="1">Cell membrane</location>
        <topology evidence="1">Single-pass type I membrane protein</topology>
    </subcellularLocation>
    <subcellularLocation>
        <location evidence="2">Membrane raft</location>
    </subcellularLocation>
</comment>
<dbReference type="GO" id="GO:0005516">
    <property type="term" value="F:calmodulin binding"/>
    <property type="evidence" value="ECO:0007669"/>
    <property type="project" value="UniProtKB-KW"/>
</dbReference>
<feature type="chain" id="PRO_5014169457" description="Tumor necrosis factor receptor superfamily member 6" evidence="21">
    <location>
        <begin position="22"/>
        <end position="416"/>
    </location>
</feature>
<keyword evidence="13" id="KW-0325">Glycoprotein</keyword>
<feature type="signal peptide" evidence="21">
    <location>
        <begin position="1"/>
        <end position="21"/>
    </location>
</feature>
<evidence type="ECO:0000256" key="11">
    <source>
        <dbReference type="ARBA" id="ARBA00023157"/>
    </source>
</evidence>
<keyword evidence="20" id="KW-1133">Transmembrane helix</keyword>
<evidence type="ECO:0000256" key="12">
    <source>
        <dbReference type="ARBA" id="ARBA00023170"/>
    </source>
</evidence>
<evidence type="ECO:0000313" key="25">
    <source>
        <dbReference type="Proteomes" id="UP000053872"/>
    </source>
</evidence>
<keyword evidence="9 20" id="KW-0472">Membrane</keyword>
<evidence type="ECO:0000256" key="2">
    <source>
        <dbReference type="ARBA" id="ARBA00004285"/>
    </source>
</evidence>
<dbReference type="Gene3D" id="2.10.50.10">
    <property type="entry name" value="Tumor Necrosis Factor Receptor, subunit A, domain 2"/>
    <property type="match status" value="2"/>
</dbReference>
<dbReference type="PANTHER" id="PTHR46330:SF16">
    <property type="entry name" value="TUMOR NECROSIS FACTOR RECEPTOR SUPERFAMILY MEMBER 22"/>
    <property type="match status" value="1"/>
</dbReference>
<dbReference type="AlphaFoldDB" id="A0A2I0MHW7"/>
<evidence type="ECO:0000256" key="9">
    <source>
        <dbReference type="ARBA" id="ARBA00023136"/>
    </source>
</evidence>
<dbReference type="SUPFAM" id="SSF47986">
    <property type="entry name" value="DEATH domain"/>
    <property type="match status" value="1"/>
</dbReference>
<name>A0A2I0MHW7_COLLI</name>
<dbReference type="SMART" id="SM00208">
    <property type="entry name" value="TNFR"/>
    <property type="match status" value="3"/>
</dbReference>
<dbReference type="InterPro" id="IPR008063">
    <property type="entry name" value="Fas_rcpt"/>
</dbReference>
<dbReference type="Pfam" id="PF00531">
    <property type="entry name" value="Death"/>
    <property type="match status" value="1"/>
</dbReference>
<dbReference type="EMBL" id="AKCR02000011">
    <property type="protein sequence ID" value="PKK29275.1"/>
    <property type="molecule type" value="Genomic_DNA"/>
</dbReference>
<keyword evidence="20" id="KW-0812">Transmembrane</keyword>
<feature type="region of interest" description="Disordered" evidence="19">
    <location>
        <begin position="208"/>
        <end position="244"/>
    </location>
</feature>
<proteinExistence type="predicted"/>
<comment type="caution">
    <text evidence="18">Lacks conserved residue(s) required for the propagation of feature annotation.</text>
</comment>
<dbReference type="InterPro" id="IPR001368">
    <property type="entry name" value="TNFR/NGFR_Cys_rich_reg"/>
</dbReference>
<evidence type="ECO:0000256" key="8">
    <source>
        <dbReference type="ARBA" id="ARBA00022860"/>
    </source>
</evidence>
<keyword evidence="10" id="KW-0564">Palmitate</keyword>
<keyword evidence="7" id="KW-0677">Repeat</keyword>
<evidence type="ECO:0000256" key="6">
    <source>
        <dbReference type="ARBA" id="ARBA00022729"/>
    </source>
</evidence>
<evidence type="ECO:0000256" key="19">
    <source>
        <dbReference type="SAM" id="MobiDB-lite"/>
    </source>
</evidence>
<evidence type="ECO:0000256" key="5">
    <source>
        <dbReference type="ARBA" id="ARBA00022703"/>
    </source>
</evidence>
<dbReference type="Proteomes" id="UP000053872">
    <property type="component" value="Unassembled WGS sequence"/>
</dbReference>
<dbReference type="InterPro" id="IPR011029">
    <property type="entry name" value="DEATH-like_dom_sf"/>
</dbReference>
<evidence type="ECO:0000256" key="10">
    <source>
        <dbReference type="ARBA" id="ARBA00023139"/>
    </source>
</evidence>
<protein>
    <recommendedName>
        <fullName evidence="3">Tumor necrosis factor receptor superfamily member 6</fullName>
    </recommendedName>
    <alternativeName>
        <fullName evidence="16">Apo-1 antigen</fullName>
    </alternativeName>
    <alternativeName>
        <fullName evidence="17">Apoptosis-mediating surface antigen FAS</fullName>
    </alternativeName>
    <alternativeName>
        <fullName evidence="15">FASLG receptor</fullName>
    </alternativeName>
</protein>
<comment type="caution">
    <text evidence="24">The sequence shown here is derived from an EMBL/GenBank/DDBJ whole genome shotgun (WGS) entry which is preliminary data.</text>
</comment>
<keyword evidence="8" id="KW-0112">Calmodulin-binding</keyword>
<dbReference type="SUPFAM" id="SSF57586">
    <property type="entry name" value="TNF receptor-like"/>
    <property type="match status" value="2"/>
</dbReference>
<gene>
    <name evidence="24" type="ORF">A306_00004635</name>
</gene>
<keyword evidence="12" id="KW-0675">Receptor</keyword>
<keyword evidence="11 18" id="KW-1015">Disulfide bond</keyword>
<dbReference type="CDD" id="cd10580">
    <property type="entry name" value="TNFRSF10"/>
    <property type="match status" value="1"/>
</dbReference>
<keyword evidence="14" id="KW-0449">Lipoprotein</keyword>
<feature type="domain" description="Death" evidence="22">
    <location>
        <begin position="321"/>
        <end position="392"/>
    </location>
</feature>
<dbReference type="STRING" id="8932.A0A2I0MHW7"/>
<feature type="disulfide bond" evidence="18">
    <location>
        <begin position="80"/>
        <end position="93"/>
    </location>
</feature>
<evidence type="ECO:0000256" key="16">
    <source>
        <dbReference type="ARBA" id="ARBA00032338"/>
    </source>
</evidence>
<dbReference type="GO" id="GO:0005886">
    <property type="term" value="C:plasma membrane"/>
    <property type="evidence" value="ECO:0007669"/>
    <property type="project" value="UniProtKB-SubCell"/>
</dbReference>
<dbReference type="InParanoid" id="A0A2I0MHW7"/>
<dbReference type="Pfam" id="PF00020">
    <property type="entry name" value="TNFR_c6"/>
    <property type="match status" value="1"/>
</dbReference>
<evidence type="ECO:0000256" key="7">
    <source>
        <dbReference type="ARBA" id="ARBA00022737"/>
    </source>
</evidence>
<keyword evidence="5" id="KW-0053">Apoptosis</keyword>
<dbReference type="FunFam" id="2.10.50.10:FF:000004">
    <property type="entry name" value="Tumor necrosis factor receptor superfamily member 6"/>
    <property type="match status" value="1"/>
</dbReference>
<dbReference type="PROSITE" id="PS50017">
    <property type="entry name" value="DEATH_DOMAIN"/>
    <property type="match status" value="1"/>
</dbReference>
<evidence type="ECO:0000259" key="23">
    <source>
        <dbReference type="PROSITE" id="PS50050"/>
    </source>
</evidence>
<evidence type="ECO:0000256" key="14">
    <source>
        <dbReference type="ARBA" id="ARBA00023288"/>
    </source>
</evidence>